<evidence type="ECO:0000313" key="9">
    <source>
        <dbReference type="Proteomes" id="UP000242146"/>
    </source>
</evidence>
<dbReference type="PANTHER" id="PTHR44040">
    <property type="entry name" value="RETINOBLASTOMA-BINDING PROTEIN 5"/>
    <property type="match status" value="1"/>
</dbReference>
<accession>A0A1X2GXM4</accession>
<organism evidence="8 9">
    <name type="scientific">Hesseltinella vesiculosa</name>
    <dbReference type="NCBI Taxonomy" id="101127"/>
    <lineage>
        <taxon>Eukaryota</taxon>
        <taxon>Fungi</taxon>
        <taxon>Fungi incertae sedis</taxon>
        <taxon>Mucoromycota</taxon>
        <taxon>Mucoromycotina</taxon>
        <taxon>Mucoromycetes</taxon>
        <taxon>Mucorales</taxon>
        <taxon>Cunninghamellaceae</taxon>
        <taxon>Hesseltinella</taxon>
    </lineage>
</organism>
<dbReference type="Pfam" id="PF12894">
    <property type="entry name" value="ANAPC4_WD40"/>
    <property type="match status" value="1"/>
</dbReference>
<feature type="region of interest" description="Disordered" evidence="6">
    <location>
        <begin position="401"/>
        <end position="424"/>
    </location>
</feature>
<name>A0A1X2GXM4_9FUNG</name>
<comment type="subcellular location">
    <subcellularLocation>
        <location evidence="1">Nucleus</location>
    </subcellularLocation>
</comment>
<protein>
    <submittedName>
        <fullName evidence="8">WD40 repeat-like protein</fullName>
    </submittedName>
</protein>
<evidence type="ECO:0000256" key="5">
    <source>
        <dbReference type="PROSITE-ProRule" id="PRU00221"/>
    </source>
</evidence>
<comment type="caution">
    <text evidence="8">The sequence shown here is derived from an EMBL/GenBank/DDBJ whole genome shotgun (WGS) entry which is preliminary data.</text>
</comment>
<dbReference type="InterPro" id="IPR024977">
    <property type="entry name" value="Apc4-like_WD40_dom"/>
</dbReference>
<evidence type="ECO:0000256" key="3">
    <source>
        <dbReference type="ARBA" id="ARBA00022737"/>
    </source>
</evidence>
<dbReference type="InterPro" id="IPR001680">
    <property type="entry name" value="WD40_rpt"/>
</dbReference>
<keyword evidence="9" id="KW-1185">Reference proteome</keyword>
<dbReference type="AlphaFoldDB" id="A0A1X2GXM4"/>
<dbReference type="Gene3D" id="2.130.10.10">
    <property type="entry name" value="YVTN repeat-like/Quinoprotein amine dehydrogenase"/>
    <property type="match status" value="1"/>
</dbReference>
<feature type="non-terminal residue" evidence="8">
    <location>
        <position position="1"/>
    </location>
</feature>
<keyword evidence="4" id="KW-0539">Nucleus</keyword>
<feature type="repeat" description="WD" evidence="5">
    <location>
        <begin position="293"/>
        <end position="334"/>
    </location>
</feature>
<evidence type="ECO:0000259" key="7">
    <source>
        <dbReference type="Pfam" id="PF12894"/>
    </source>
</evidence>
<dbReference type="InterPro" id="IPR015943">
    <property type="entry name" value="WD40/YVTN_repeat-like_dom_sf"/>
</dbReference>
<gene>
    <name evidence="8" type="ORF">DM01DRAFT_1278999</name>
</gene>
<dbReference type="EMBL" id="MCGT01000001">
    <property type="protein sequence ID" value="ORX62772.1"/>
    <property type="molecule type" value="Genomic_DNA"/>
</dbReference>
<dbReference type="GO" id="GO:0048188">
    <property type="term" value="C:Set1C/COMPASS complex"/>
    <property type="evidence" value="ECO:0007669"/>
    <property type="project" value="EnsemblFungi"/>
</dbReference>
<dbReference type="Proteomes" id="UP000242146">
    <property type="component" value="Unassembled WGS sequence"/>
</dbReference>
<sequence length="424" mass="48326">PWEQEYPTNITDTLEDGYILFGRFNRRGTLFAAGCQDGRCLVYDVDTKGIARNLLGHVKPIASVRQVNKEIISWKCRAWSRNGRYLLSGSKDWTCIVWDLVTATKRTKVRFDTPVMMAQMHPKKNDEFAVALFQEQAVLVQVQEDGKYTCRNIPLDIPEEANAYVTSLSWNKPGTRLYLGTSKGHLNIVDLAADKVVYSTKITSTPIKGIQWSHDGRHIIVNANDRTLRLYHVAQPEAVPELQNKFQDLVNRVQWNRACFSADGEFVCAGSGHKAEHNVYIWDKKMGNLVKILEGPNEPLDDVTWHPEQPMIATVSSYGNVYLWTTKTEENWSAFAPDFTELEENLEYDEQEDEFDVGPETDSKRNHEDDENEAVDVVTCEKIKFLDSDSEDEDHLFCLPQLPMDDDDVATYDTAPPKKKIKAA</sequence>
<dbReference type="OrthoDB" id="196858at2759"/>
<feature type="domain" description="Anaphase-promoting complex subunit 4-like WD40" evidence="7">
    <location>
        <begin position="158"/>
        <end position="205"/>
    </location>
</feature>
<keyword evidence="3" id="KW-0677">Repeat</keyword>
<reference evidence="8 9" key="1">
    <citation type="submission" date="2016-07" db="EMBL/GenBank/DDBJ databases">
        <title>Pervasive Adenine N6-methylation of Active Genes in Fungi.</title>
        <authorList>
            <consortium name="DOE Joint Genome Institute"/>
            <person name="Mondo S.J."/>
            <person name="Dannebaum R.O."/>
            <person name="Kuo R.C."/>
            <person name="Labutti K."/>
            <person name="Haridas S."/>
            <person name="Kuo A."/>
            <person name="Salamov A."/>
            <person name="Ahrendt S.R."/>
            <person name="Lipzen A."/>
            <person name="Sullivan W."/>
            <person name="Andreopoulos W.B."/>
            <person name="Clum A."/>
            <person name="Lindquist E."/>
            <person name="Daum C."/>
            <person name="Ramamoorthy G.K."/>
            <person name="Gryganskyi A."/>
            <person name="Culley D."/>
            <person name="Magnuson J.K."/>
            <person name="James T.Y."/>
            <person name="O'Malley M.A."/>
            <person name="Stajich J.E."/>
            <person name="Spatafora J.W."/>
            <person name="Visel A."/>
            <person name="Grigoriev I.V."/>
        </authorList>
    </citation>
    <scope>NUCLEOTIDE SEQUENCE [LARGE SCALE GENOMIC DNA]</scope>
    <source>
        <strain evidence="8 9">NRRL 3301</strain>
    </source>
</reference>
<dbReference type="InterPro" id="IPR036322">
    <property type="entry name" value="WD40_repeat_dom_sf"/>
</dbReference>
<evidence type="ECO:0000256" key="1">
    <source>
        <dbReference type="ARBA" id="ARBA00004123"/>
    </source>
</evidence>
<dbReference type="PROSITE" id="PS50082">
    <property type="entry name" value="WD_REPEATS_2"/>
    <property type="match status" value="2"/>
</dbReference>
<dbReference type="SMART" id="SM00320">
    <property type="entry name" value="WD40"/>
    <property type="match status" value="6"/>
</dbReference>
<feature type="repeat" description="WD" evidence="5">
    <location>
        <begin position="78"/>
        <end position="108"/>
    </location>
</feature>
<evidence type="ECO:0000256" key="6">
    <source>
        <dbReference type="SAM" id="MobiDB-lite"/>
    </source>
</evidence>
<dbReference type="PANTHER" id="PTHR44040:SF1">
    <property type="entry name" value="RETINOBLASTOMA-BINDING PROTEIN 5"/>
    <property type="match status" value="1"/>
</dbReference>
<dbReference type="SUPFAM" id="SSF50978">
    <property type="entry name" value="WD40 repeat-like"/>
    <property type="match status" value="1"/>
</dbReference>
<keyword evidence="2 5" id="KW-0853">WD repeat</keyword>
<evidence type="ECO:0000256" key="2">
    <source>
        <dbReference type="ARBA" id="ARBA00022574"/>
    </source>
</evidence>
<proteinExistence type="predicted"/>
<evidence type="ECO:0000313" key="8">
    <source>
        <dbReference type="EMBL" id="ORX62772.1"/>
    </source>
</evidence>
<evidence type="ECO:0000256" key="4">
    <source>
        <dbReference type="ARBA" id="ARBA00023242"/>
    </source>
</evidence>
<dbReference type="Pfam" id="PF00400">
    <property type="entry name" value="WD40"/>
    <property type="match status" value="2"/>
</dbReference>
<dbReference type="STRING" id="101127.A0A1X2GXM4"/>
<feature type="compositionally biased region" description="Acidic residues" evidence="6">
    <location>
        <begin position="348"/>
        <end position="359"/>
    </location>
</feature>
<dbReference type="InterPro" id="IPR037850">
    <property type="entry name" value="RBBP5/Swd1"/>
</dbReference>
<feature type="region of interest" description="Disordered" evidence="6">
    <location>
        <begin position="348"/>
        <end position="373"/>
    </location>
</feature>